<dbReference type="PROSITE" id="PS50262">
    <property type="entry name" value="G_PROTEIN_RECEP_F1_2"/>
    <property type="match status" value="1"/>
</dbReference>
<dbReference type="AlphaFoldDB" id="A0A2T7PEB7"/>
<evidence type="ECO:0000256" key="9">
    <source>
        <dbReference type="SAM" id="MobiDB-lite"/>
    </source>
</evidence>
<feature type="region of interest" description="Disordered" evidence="9">
    <location>
        <begin position="330"/>
        <end position="349"/>
    </location>
</feature>
<evidence type="ECO:0000256" key="4">
    <source>
        <dbReference type="ARBA" id="ARBA00023040"/>
    </source>
</evidence>
<gene>
    <name evidence="12" type="ORF">C0Q70_07177</name>
</gene>
<dbReference type="CDD" id="cd00637">
    <property type="entry name" value="7tm_classA_rhodopsin-like"/>
    <property type="match status" value="1"/>
</dbReference>
<proteinExistence type="inferred from homology"/>
<dbReference type="PRINTS" id="PR00237">
    <property type="entry name" value="GPCRRHODOPSN"/>
</dbReference>
<evidence type="ECO:0000256" key="3">
    <source>
        <dbReference type="ARBA" id="ARBA00022989"/>
    </source>
</evidence>
<evidence type="ECO:0000256" key="5">
    <source>
        <dbReference type="ARBA" id="ARBA00023136"/>
    </source>
</evidence>
<comment type="subcellular location">
    <subcellularLocation>
        <location evidence="1">Membrane</location>
        <topology evidence="1">Multi-pass membrane protein</topology>
    </subcellularLocation>
</comment>
<feature type="region of interest" description="Disordered" evidence="9">
    <location>
        <begin position="284"/>
        <end position="308"/>
    </location>
</feature>
<feature type="transmembrane region" description="Helical" evidence="10">
    <location>
        <begin position="401"/>
        <end position="421"/>
    </location>
</feature>
<keyword evidence="5 10" id="KW-0472">Membrane</keyword>
<dbReference type="Gene3D" id="1.20.1070.10">
    <property type="entry name" value="Rhodopsin 7-helix transmembrane proteins"/>
    <property type="match status" value="2"/>
</dbReference>
<feature type="transmembrane region" description="Helical" evidence="10">
    <location>
        <begin position="231"/>
        <end position="255"/>
    </location>
</feature>
<dbReference type="PROSITE" id="PS00237">
    <property type="entry name" value="G_PROTEIN_RECEP_F1_1"/>
    <property type="match status" value="1"/>
</dbReference>
<comment type="similarity">
    <text evidence="8">Belongs to the G-protein coupled receptor 1 family.</text>
</comment>
<evidence type="ECO:0000259" key="11">
    <source>
        <dbReference type="PROSITE" id="PS50262"/>
    </source>
</evidence>
<dbReference type="InterPro" id="IPR000276">
    <property type="entry name" value="GPCR_Rhodpsn"/>
</dbReference>
<evidence type="ECO:0000256" key="7">
    <source>
        <dbReference type="ARBA" id="ARBA00023224"/>
    </source>
</evidence>
<dbReference type="EMBL" id="PZQS01000004">
    <property type="protein sequence ID" value="PVD31759.1"/>
    <property type="molecule type" value="Genomic_DNA"/>
</dbReference>
<feature type="transmembrane region" description="Helical" evidence="10">
    <location>
        <begin position="182"/>
        <end position="201"/>
    </location>
</feature>
<dbReference type="GO" id="GO:0016020">
    <property type="term" value="C:membrane"/>
    <property type="evidence" value="ECO:0007669"/>
    <property type="project" value="UniProtKB-SubCell"/>
</dbReference>
<accession>A0A2T7PEB7</accession>
<keyword evidence="2 8" id="KW-0812">Transmembrane</keyword>
<comment type="caution">
    <text evidence="12">The sequence shown here is derived from an EMBL/GenBank/DDBJ whole genome shotgun (WGS) entry which is preliminary data.</text>
</comment>
<sequence>MLELATVASIVTVTSTKPLSYDDSSTLSDLGMWTSSSSRWDDVAQNDTQSLLREQSDARSLQLLPVLVILGLVMLMGVVGNCLIVYIYWNKFKASWSRTAIVALGLFDLVSCTLGVPGEMVDLRFSFDYPSDAICRASRAVATFPNIASGIMLVAVAFDRYRLICLPHRPNTASRNGARRHVAFACLCSLLLTWPAALVYGTKKSEVPGMTGLPGQECSTSERMAGTHFPLIYSGILMLVFLSTFISMSVFYFLIGRQVYRQGEFRKTLMQLRDWKRKNTLSELEASAASDPDAGGGGGAGDVSNGDCSPSGVSYQPDVVAAAAELSRGTSPEKVSASEEPTSPVSPPLSPVFSLASPPLSPSVLKLNHHRRFSRSTSVLRRLRGRTSGDSVINSRTRKTTFMLCLISIVFVFSYLPHLVVKIARSSKKNFLADDSTSSLVIYNLCVRSYFLNSFANIFIYGFCSFRFRKECWSLLRGLIPWKTCNRKFRTCRNADIDS</sequence>
<evidence type="ECO:0000256" key="2">
    <source>
        <dbReference type="ARBA" id="ARBA00022692"/>
    </source>
</evidence>
<dbReference type="SUPFAM" id="SSF81321">
    <property type="entry name" value="Family A G protein-coupled receptor-like"/>
    <property type="match status" value="1"/>
</dbReference>
<dbReference type="GO" id="GO:0004930">
    <property type="term" value="F:G protein-coupled receptor activity"/>
    <property type="evidence" value="ECO:0007669"/>
    <property type="project" value="UniProtKB-KW"/>
</dbReference>
<evidence type="ECO:0000313" key="13">
    <source>
        <dbReference type="Proteomes" id="UP000245119"/>
    </source>
</evidence>
<dbReference type="Pfam" id="PF00001">
    <property type="entry name" value="7tm_1"/>
    <property type="match status" value="1"/>
</dbReference>
<protein>
    <recommendedName>
        <fullName evidence="11">G-protein coupled receptors family 1 profile domain-containing protein</fullName>
    </recommendedName>
</protein>
<evidence type="ECO:0000256" key="6">
    <source>
        <dbReference type="ARBA" id="ARBA00023170"/>
    </source>
</evidence>
<evidence type="ECO:0000256" key="8">
    <source>
        <dbReference type="RuleBase" id="RU000688"/>
    </source>
</evidence>
<reference evidence="12 13" key="1">
    <citation type="submission" date="2018-04" db="EMBL/GenBank/DDBJ databases">
        <title>The genome of golden apple snail Pomacea canaliculata provides insight into stress tolerance and invasive adaptation.</title>
        <authorList>
            <person name="Liu C."/>
            <person name="Liu B."/>
            <person name="Ren Y."/>
            <person name="Zhang Y."/>
            <person name="Wang H."/>
            <person name="Li S."/>
            <person name="Jiang F."/>
            <person name="Yin L."/>
            <person name="Zhang G."/>
            <person name="Qian W."/>
            <person name="Fan W."/>
        </authorList>
    </citation>
    <scope>NUCLEOTIDE SEQUENCE [LARGE SCALE GENOMIC DNA]</scope>
    <source>
        <strain evidence="12">SZHN2017</strain>
        <tissue evidence="12">Muscle</tissue>
    </source>
</reference>
<dbReference type="PANTHER" id="PTHR24238">
    <property type="entry name" value="G-PROTEIN COUPLED RECEPTOR"/>
    <property type="match status" value="1"/>
</dbReference>
<organism evidence="12 13">
    <name type="scientific">Pomacea canaliculata</name>
    <name type="common">Golden apple snail</name>
    <dbReference type="NCBI Taxonomy" id="400727"/>
    <lineage>
        <taxon>Eukaryota</taxon>
        <taxon>Metazoa</taxon>
        <taxon>Spiralia</taxon>
        <taxon>Lophotrochozoa</taxon>
        <taxon>Mollusca</taxon>
        <taxon>Gastropoda</taxon>
        <taxon>Caenogastropoda</taxon>
        <taxon>Architaenioglossa</taxon>
        <taxon>Ampullarioidea</taxon>
        <taxon>Ampullariidae</taxon>
        <taxon>Pomacea</taxon>
    </lineage>
</organism>
<evidence type="ECO:0000256" key="10">
    <source>
        <dbReference type="SAM" id="Phobius"/>
    </source>
</evidence>
<dbReference type="OrthoDB" id="5969463at2759"/>
<keyword evidence="13" id="KW-1185">Reference proteome</keyword>
<feature type="transmembrane region" description="Helical" evidence="10">
    <location>
        <begin position="101"/>
        <end position="120"/>
    </location>
</feature>
<keyword evidence="3 10" id="KW-1133">Transmembrane helix</keyword>
<dbReference type="OMA" id="SITSTIW"/>
<keyword evidence="7 8" id="KW-0807">Transducer</keyword>
<feature type="transmembrane region" description="Helical" evidence="10">
    <location>
        <begin position="140"/>
        <end position="161"/>
    </location>
</feature>
<dbReference type="InterPro" id="IPR017452">
    <property type="entry name" value="GPCR_Rhodpsn_7TM"/>
</dbReference>
<keyword evidence="6 8" id="KW-0675">Receptor</keyword>
<dbReference type="Proteomes" id="UP000245119">
    <property type="component" value="Linkage Group LG4"/>
</dbReference>
<keyword evidence="4 8" id="KW-0297">G-protein coupled receptor</keyword>
<evidence type="ECO:0000313" key="12">
    <source>
        <dbReference type="EMBL" id="PVD31759.1"/>
    </source>
</evidence>
<evidence type="ECO:0000256" key="1">
    <source>
        <dbReference type="ARBA" id="ARBA00004141"/>
    </source>
</evidence>
<dbReference type="PANTHER" id="PTHR24238:SF47">
    <property type="entry name" value="ECDYSTEROIDS_DOPAMINE RECEPTOR-RELATED"/>
    <property type="match status" value="1"/>
</dbReference>
<feature type="transmembrane region" description="Helical" evidence="10">
    <location>
        <begin position="441"/>
        <end position="464"/>
    </location>
</feature>
<feature type="domain" description="G-protein coupled receptors family 1 profile" evidence="11">
    <location>
        <begin position="80"/>
        <end position="461"/>
    </location>
</feature>
<name>A0A2T7PEB7_POMCA</name>
<feature type="transmembrane region" description="Helical" evidence="10">
    <location>
        <begin position="63"/>
        <end position="89"/>
    </location>
</feature>